<feature type="region of interest" description="Disordered" evidence="7">
    <location>
        <begin position="397"/>
        <end position="438"/>
    </location>
</feature>
<dbReference type="Pfam" id="PF04205">
    <property type="entry name" value="FMN_bind"/>
    <property type="match status" value="3"/>
</dbReference>
<sequence>MAKKIKKSQVLRHCVQLILFVLLPGLYAMTFSELRTVYEMIIKGNFNFLRALPSLVEFVAVMFLTIIAGRWFCGWMCAFGAYNDLIYFISKKIFKGKFKVNEKVDSILKYVKYVVLIFIIIISWTIGSNILESTSPWDVFGQITNISTVLSNLLIGLVLLVLITIGAFFIERFFCRYLCPLGAVFSIISKVGITKINKPKADCGKCRACTMNCTMGLQLYKVDKVKGGDCINCLKCTAVCPRNNANANILGQDLNAALTGSVAMAAMLGVYGFTNFGVDALTKAGIISSDSAVSSSEYSSNPILANDSQKYKDGIYTGSGQGFNGGTTKVSITIADGKISKIDILSNGDDRQYFERASGIITKEILSKQSTDVDIVSGATYSSKGIISAVKDALGQASGTDSDSDASNNSNETKDQVVASASEASSKNKTSSDSSDRVKVTASKFKDGTYTGTGTGFEGGTTKMSVNIANGKMNSIKTLSYGDTPEFYQKASGVLINKMLSSQSTVVDTVSGATFSSRGIIDAVRNALNQAGVPDSGSNASRAVSSDNTSKGGPTTPPPVANSKSTPPPVSEQTGATPPPVVNQKGTSSNSTASQGVTGSSGSTSGGTSKGKYKDGTYAGSGSGFGGTTKISVAITNGKIVSISTISNEDTSRYYNRAIGTITNSVISKQSASVDTVSGATYSSNGIIEAIRNALSQAK</sequence>
<accession>A0A964W2X9</accession>
<feature type="compositionally biased region" description="Low complexity" evidence="7">
    <location>
        <begin position="419"/>
        <end position="433"/>
    </location>
</feature>
<feature type="transmembrane region" description="Helical" evidence="8">
    <location>
        <begin position="150"/>
        <end position="170"/>
    </location>
</feature>
<evidence type="ECO:0000256" key="3">
    <source>
        <dbReference type="ARBA" id="ARBA00022723"/>
    </source>
</evidence>
<reference evidence="10" key="1">
    <citation type="submission" date="2019-12" db="EMBL/GenBank/DDBJ databases">
        <title>Microbes associate with the intestines of laboratory mice.</title>
        <authorList>
            <person name="Navarre W."/>
            <person name="Wong E."/>
        </authorList>
    </citation>
    <scope>NUCLEOTIDE SEQUENCE</scope>
    <source>
        <strain evidence="10">NM79_F5</strain>
    </source>
</reference>
<dbReference type="RefSeq" id="WP_160359564.1">
    <property type="nucleotide sequence ID" value="NZ_WSRQ01000020.1"/>
</dbReference>
<dbReference type="Gene3D" id="3.90.1010.20">
    <property type="match status" value="3"/>
</dbReference>
<organism evidence="10 11">
    <name type="scientific">Clostridium chromiireducens</name>
    <dbReference type="NCBI Taxonomy" id="225345"/>
    <lineage>
        <taxon>Bacteria</taxon>
        <taxon>Bacillati</taxon>
        <taxon>Bacillota</taxon>
        <taxon>Clostridia</taxon>
        <taxon>Eubacteriales</taxon>
        <taxon>Clostridiaceae</taxon>
        <taxon>Clostridium</taxon>
    </lineage>
</organism>
<keyword evidence="4" id="KW-0408">Iron</keyword>
<evidence type="ECO:0000313" key="11">
    <source>
        <dbReference type="Proteomes" id="UP000656077"/>
    </source>
</evidence>
<dbReference type="SUPFAM" id="SSF54862">
    <property type="entry name" value="4Fe-4S ferredoxins"/>
    <property type="match status" value="1"/>
</dbReference>
<feature type="transmembrane region" description="Helical" evidence="8">
    <location>
        <begin position="58"/>
        <end position="89"/>
    </location>
</feature>
<dbReference type="InterPro" id="IPR052378">
    <property type="entry name" value="NosR_regulator"/>
</dbReference>
<keyword evidence="5" id="KW-0411">Iron-sulfur</keyword>
<dbReference type="PANTHER" id="PTHR30224:SF4">
    <property type="entry name" value="ELECTRON TRANSPORT PROTEIN YCCM-RELATED"/>
    <property type="match status" value="1"/>
</dbReference>
<evidence type="ECO:0000256" key="2">
    <source>
        <dbReference type="ARBA" id="ARBA00022475"/>
    </source>
</evidence>
<dbReference type="GO" id="GO:0046872">
    <property type="term" value="F:metal ion binding"/>
    <property type="evidence" value="ECO:0007669"/>
    <property type="project" value="UniProtKB-KW"/>
</dbReference>
<evidence type="ECO:0000256" key="7">
    <source>
        <dbReference type="SAM" id="MobiDB-lite"/>
    </source>
</evidence>
<dbReference type="EMBL" id="WSRQ01000020">
    <property type="protein sequence ID" value="MVX64689.1"/>
    <property type="molecule type" value="Genomic_DNA"/>
</dbReference>
<comment type="caution">
    <text evidence="10">The sequence shown here is derived from an EMBL/GenBank/DDBJ whole genome shotgun (WGS) entry which is preliminary data.</text>
</comment>
<gene>
    <name evidence="10" type="ORF">GKZ28_13400</name>
</gene>
<feature type="compositionally biased region" description="Polar residues" evidence="7">
    <location>
        <begin position="536"/>
        <end position="553"/>
    </location>
</feature>
<dbReference type="InterPro" id="IPR007329">
    <property type="entry name" value="FMN-bd"/>
</dbReference>
<keyword evidence="2" id="KW-1003">Cell membrane</keyword>
<keyword evidence="6 8" id="KW-0472">Membrane</keyword>
<dbReference type="InterPro" id="IPR017896">
    <property type="entry name" value="4Fe4S_Fe-S-bd"/>
</dbReference>
<evidence type="ECO:0000256" key="6">
    <source>
        <dbReference type="ARBA" id="ARBA00023136"/>
    </source>
</evidence>
<dbReference type="PROSITE" id="PS00198">
    <property type="entry name" value="4FE4S_FER_1"/>
    <property type="match status" value="1"/>
</dbReference>
<keyword evidence="8" id="KW-1133">Transmembrane helix</keyword>
<evidence type="ECO:0000256" key="5">
    <source>
        <dbReference type="ARBA" id="ARBA00023014"/>
    </source>
</evidence>
<dbReference type="Proteomes" id="UP000656077">
    <property type="component" value="Unassembled WGS sequence"/>
</dbReference>
<evidence type="ECO:0000256" key="4">
    <source>
        <dbReference type="ARBA" id="ARBA00023004"/>
    </source>
</evidence>
<keyword evidence="3" id="KW-0479">Metal-binding</keyword>
<feature type="domain" description="4Fe-4S ferredoxin-type" evidence="9">
    <location>
        <begin position="221"/>
        <end position="250"/>
    </location>
</feature>
<dbReference type="PANTHER" id="PTHR30224">
    <property type="entry name" value="ELECTRON TRANSPORT PROTEIN"/>
    <property type="match status" value="1"/>
</dbReference>
<feature type="transmembrane region" description="Helical" evidence="8">
    <location>
        <begin position="110"/>
        <end position="130"/>
    </location>
</feature>
<feature type="region of interest" description="Disordered" evidence="7">
    <location>
        <begin position="531"/>
        <end position="612"/>
    </location>
</feature>
<dbReference type="GO" id="GO:0005886">
    <property type="term" value="C:plasma membrane"/>
    <property type="evidence" value="ECO:0007669"/>
    <property type="project" value="UniProtKB-SubCell"/>
</dbReference>
<comment type="subcellular location">
    <subcellularLocation>
        <location evidence="1">Cell membrane</location>
    </subcellularLocation>
</comment>
<proteinExistence type="predicted"/>
<keyword evidence="8" id="KW-0812">Transmembrane</keyword>
<dbReference type="Pfam" id="PF12801">
    <property type="entry name" value="Fer4_5"/>
    <property type="match status" value="2"/>
</dbReference>
<evidence type="ECO:0000313" key="10">
    <source>
        <dbReference type="EMBL" id="MVX64689.1"/>
    </source>
</evidence>
<dbReference type="GO" id="GO:0010181">
    <property type="term" value="F:FMN binding"/>
    <property type="evidence" value="ECO:0007669"/>
    <property type="project" value="InterPro"/>
</dbReference>
<protein>
    <submittedName>
        <fullName evidence="10">FMN-binding protein</fullName>
    </submittedName>
</protein>
<feature type="compositionally biased region" description="Low complexity" evidence="7">
    <location>
        <begin position="591"/>
        <end position="603"/>
    </location>
</feature>
<feature type="compositionally biased region" description="Pro residues" evidence="7">
    <location>
        <begin position="555"/>
        <end position="570"/>
    </location>
</feature>
<dbReference type="SMART" id="SM00900">
    <property type="entry name" value="FMN_bind"/>
    <property type="match status" value="3"/>
</dbReference>
<evidence type="ECO:0000256" key="1">
    <source>
        <dbReference type="ARBA" id="ARBA00004236"/>
    </source>
</evidence>
<name>A0A964W2X9_9CLOT</name>
<dbReference type="GO" id="GO:0051536">
    <property type="term" value="F:iron-sulfur cluster binding"/>
    <property type="evidence" value="ECO:0007669"/>
    <property type="project" value="UniProtKB-KW"/>
</dbReference>
<evidence type="ECO:0000256" key="8">
    <source>
        <dbReference type="SAM" id="Phobius"/>
    </source>
</evidence>
<dbReference type="PROSITE" id="PS51379">
    <property type="entry name" value="4FE4S_FER_2"/>
    <property type="match status" value="1"/>
</dbReference>
<dbReference type="InterPro" id="IPR017900">
    <property type="entry name" value="4Fe4S_Fe_S_CS"/>
</dbReference>
<evidence type="ECO:0000259" key="9">
    <source>
        <dbReference type="PROSITE" id="PS51379"/>
    </source>
</evidence>
<dbReference type="AlphaFoldDB" id="A0A964W2X9"/>